<dbReference type="Proteomes" id="UP000799772">
    <property type="component" value="Unassembled WGS sequence"/>
</dbReference>
<gene>
    <name evidence="1" type="ORF">NA57DRAFT_61571</name>
</gene>
<keyword evidence="2" id="KW-1185">Reference proteome</keyword>
<name>A0A9P4I1U8_9PEZI</name>
<sequence>MSHSFSLAAVSPYVENHKQRMGAAPRNTAQGDVRPALNELLWVEGGKTSQWYIVRAPNMLNGISKRLRKVISVRQWLWQDPESVQKLTKERIDFSLAVRAGIYITCIKYHEYVMTRPIPVTLAKIRVVAKRLVSSRAAKLAERVTTAGLTSIKVVDVACDLLCWRGRDGKREGEGDSGDKEALHCYVFVT</sequence>
<comment type="caution">
    <text evidence="1">The sequence shown here is derived from an EMBL/GenBank/DDBJ whole genome shotgun (WGS) entry which is preliminary data.</text>
</comment>
<protein>
    <submittedName>
        <fullName evidence="1">Uncharacterized protein</fullName>
    </submittedName>
</protein>
<dbReference type="EMBL" id="ML978138">
    <property type="protein sequence ID" value="KAF2093456.1"/>
    <property type="molecule type" value="Genomic_DNA"/>
</dbReference>
<accession>A0A9P4I1U8</accession>
<evidence type="ECO:0000313" key="2">
    <source>
        <dbReference type="Proteomes" id="UP000799772"/>
    </source>
</evidence>
<organism evidence="1 2">
    <name type="scientific">Rhizodiscina lignyota</name>
    <dbReference type="NCBI Taxonomy" id="1504668"/>
    <lineage>
        <taxon>Eukaryota</taxon>
        <taxon>Fungi</taxon>
        <taxon>Dikarya</taxon>
        <taxon>Ascomycota</taxon>
        <taxon>Pezizomycotina</taxon>
        <taxon>Dothideomycetes</taxon>
        <taxon>Pleosporomycetidae</taxon>
        <taxon>Aulographales</taxon>
        <taxon>Rhizodiscinaceae</taxon>
        <taxon>Rhizodiscina</taxon>
    </lineage>
</organism>
<evidence type="ECO:0000313" key="1">
    <source>
        <dbReference type="EMBL" id="KAF2093456.1"/>
    </source>
</evidence>
<dbReference type="AlphaFoldDB" id="A0A9P4I1U8"/>
<proteinExistence type="predicted"/>
<reference evidence="1" key="1">
    <citation type="journal article" date="2020" name="Stud. Mycol.">
        <title>101 Dothideomycetes genomes: a test case for predicting lifestyles and emergence of pathogens.</title>
        <authorList>
            <person name="Haridas S."/>
            <person name="Albert R."/>
            <person name="Binder M."/>
            <person name="Bloem J."/>
            <person name="Labutti K."/>
            <person name="Salamov A."/>
            <person name="Andreopoulos B."/>
            <person name="Baker S."/>
            <person name="Barry K."/>
            <person name="Bills G."/>
            <person name="Bluhm B."/>
            <person name="Cannon C."/>
            <person name="Castanera R."/>
            <person name="Culley D."/>
            <person name="Daum C."/>
            <person name="Ezra D."/>
            <person name="Gonzalez J."/>
            <person name="Henrissat B."/>
            <person name="Kuo A."/>
            <person name="Liang C."/>
            <person name="Lipzen A."/>
            <person name="Lutzoni F."/>
            <person name="Magnuson J."/>
            <person name="Mondo S."/>
            <person name="Nolan M."/>
            <person name="Ohm R."/>
            <person name="Pangilinan J."/>
            <person name="Park H.-J."/>
            <person name="Ramirez L."/>
            <person name="Alfaro M."/>
            <person name="Sun H."/>
            <person name="Tritt A."/>
            <person name="Yoshinaga Y."/>
            <person name="Zwiers L.-H."/>
            <person name="Turgeon B."/>
            <person name="Goodwin S."/>
            <person name="Spatafora J."/>
            <person name="Crous P."/>
            <person name="Grigoriev I."/>
        </authorList>
    </citation>
    <scope>NUCLEOTIDE SEQUENCE</scope>
    <source>
        <strain evidence="1">CBS 133067</strain>
    </source>
</reference>